<keyword evidence="6" id="KW-1133">Transmembrane helix</keyword>
<evidence type="ECO:0000313" key="8">
    <source>
        <dbReference type="EMBL" id="RED75302.1"/>
    </source>
</evidence>
<keyword evidence="6" id="KW-0812">Transmembrane</keyword>
<dbReference type="PANTHER" id="PTHR34220">
    <property type="entry name" value="SENSOR HISTIDINE KINASE YPDA"/>
    <property type="match status" value="1"/>
</dbReference>
<evidence type="ECO:0000313" key="9">
    <source>
        <dbReference type="Proteomes" id="UP000256977"/>
    </source>
</evidence>
<dbReference type="EMBL" id="QRDZ01000016">
    <property type="protein sequence ID" value="RED75302.1"/>
    <property type="molecule type" value="Genomic_DNA"/>
</dbReference>
<dbReference type="InterPro" id="IPR050640">
    <property type="entry name" value="Bact_2-comp_sensor_kinase"/>
</dbReference>
<feature type="domain" description="HAMP" evidence="7">
    <location>
        <begin position="312"/>
        <end position="364"/>
    </location>
</feature>
<evidence type="ECO:0000256" key="4">
    <source>
        <dbReference type="ARBA" id="ARBA00022679"/>
    </source>
</evidence>
<dbReference type="PROSITE" id="PS50885">
    <property type="entry name" value="HAMP"/>
    <property type="match status" value="1"/>
</dbReference>
<dbReference type="GO" id="GO:0000155">
    <property type="term" value="F:phosphorelay sensor kinase activity"/>
    <property type="evidence" value="ECO:0007669"/>
    <property type="project" value="InterPro"/>
</dbReference>
<accession>A0A3D9JMK0</accession>
<dbReference type="Gene3D" id="3.30.565.10">
    <property type="entry name" value="Histidine kinase-like ATPase, C-terminal domain"/>
    <property type="match status" value="1"/>
</dbReference>
<dbReference type="PANTHER" id="PTHR34220:SF7">
    <property type="entry name" value="SENSOR HISTIDINE KINASE YPDA"/>
    <property type="match status" value="1"/>
</dbReference>
<dbReference type="CDD" id="cd06225">
    <property type="entry name" value="HAMP"/>
    <property type="match status" value="1"/>
</dbReference>
<keyword evidence="9" id="KW-1185">Reference proteome</keyword>
<dbReference type="Gene3D" id="6.10.340.10">
    <property type="match status" value="1"/>
</dbReference>
<comment type="subcellular location">
    <subcellularLocation>
        <location evidence="1">Cell membrane</location>
        <topology evidence="1">Multi-pass membrane protein</topology>
    </subcellularLocation>
</comment>
<keyword evidence="2" id="KW-1003">Cell membrane</keyword>
<dbReference type="SMART" id="SM00304">
    <property type="entry name" value="HAMP"/>
    <property type="match status" value="1"/>
</dbReference>
<keyword evidence="8" id="KW-0418">Kinase</keyword>
<dbReference type="SUPFAM" id="SSF55874">
    <property type="entry name" value="ATPase domain of HSP90 chaperone/DNA topoisomerase II/histidine kinase"/>
    <property type="match status" value="1"/>
</dbReference>
<dbReference type="Pfam" id="PF06580">
    <property type="entry name" value="His_kinase"/>
    <property type="match status" value="1"/>
</dbReference>
<evidence type="ECO:0000256" key="5">
    <source>
        <dbReference type="ARBA" id="ARBA00023136"/>
    </source>
</evidence>
<dbReference type="Proteomes" id="UP000256977">
    <property type="component" value="Unassembled WGS sequence"/>
</dbReference>
<dbReference type="InterPro" id="IPR003660">
    <property type="entry name" value="HAMP_dom"/>
</dbReference>
<gene>
    <name evidence="8" type="ORF">DFP98_116104</name>
</gene>
<dbReference type="SUPFAM" id="SSF158472">
    <property type="entry name" value="HAMP domain-like"/>
    <property type="match status" value="1"/>
</dbReference>
<dbReference type="InterPro" id="IPR036890">
    <property type="entry name" value="HATPase_C_sf"/>
</dbReference>
<dbReference type="InterPro" id="IPR010559">
    <property type="entry name" value="Sig_transdc_His_kin_internal"/>
</dbReference>
<evidence type="ECO:0000256" key="1">
    <source>
        <dbReference type="ARBA" id="ARBA00004651"/>
    </source>
</evidence>
<protein>
    <submittedName>
        <fullName evidence="8">Two-component system sensor histidine kinase YesM</fullName>
    </submittedName>
</protein>
<evidence type="ECO:0000259" key="7">
    <source>
        <dbReference type="PROSITE" id="PS50885"/>
    </source>
</evidence>
<sequence>MRFPSLMRKMTIFPKLLLTFLVAIVPLFFVSLQMNRMGADSVRQEILASMESRIHYHMGSLEAEMERLIRLHKQYIVDDDVTKLSMISPILPYYDVMLMEKRVQNKLLVMKNSSLYIAEAKAYIPLIGKTLLSTNYELAMTEEEVRELQQLNRSQVSPVVYWKGKLLLNSINPDPSYSDKSPAYILQSEMDQPRLKSFLSQIVNGDREGSLLFNEEQEWVLRSGAEEPVQAIARQFVKQQPQELKSGQGKIEIHNRNYYVAFERSQLLNMDLVLYMPEEQVLGPLDKYRTWFWILSGISLAVVVAFSYWIFRLIHFPLRKMVRAFRKVENGDLSLTIVHRNYDEFQYLYGQFNVMVGKLKHSIQEVYESRIMAQQSELKQLQSQINPHFLYNTYFMVHRMAEAHDVDNVTKATKYLGEYFQYITRNSSDEATVEEEWNHTLAYLEIQQMRSHNRIEARVSELPEVKPDGVRIPRLILQPLVENAYQHGLKSKVSGGIVALTAKRLQDGALALSVEDNGDELSDECLSDLRYRLESKREDQTEKTGLLNVHRRLSLRFGEDCGLSVSRSAFGGLKVEMVVPADRGERKEE</sequence>
<dbReference type="GO" id="GO:0005886">
    <property type="term" value="C:plasma membrane"/>
    <property type="evidence" value="ECO:0007669"/>
    <property type="project" value="UniProtKB-SubCell"/>
</dbReference>
<keyword evidence="5 6" id="KW-0472">Membrane</keyword>
<dbReference type="RefSeq" id="WP_116062405.1">
    <property type="nucleotide sequence ID" value="NZ_QRDZ01000016.1"/>
</dbReference>
<dbReference type="AlphaFoldDB" id="A0A3D9JMK0"/>
<keyword evidence="3" id="KW-0597">Phosphoprotein</keyword>
<evidence type="ECO:0000256" key="6">
    <source>
        <dbReference type="SAM" id="Phobius"/>
    </source>
</evidence>
<keyword evidence="4" id="KW-0808">Transferase</keyword>
<comment type="caution">
    <text evidence="8">The sequence shown here is derived from an EMBL/GenBank/DDBJ whole genome shotgun (WGS) entry which is preliminary data.</text>
</comment>
<evidence type="ECO:0000256" key="2">
    <source>
        <dbReference type="ARBA" id="ARBA00022475"/>
    </source>
</evidence>
<dbReference type="OrthoDB" id="2062925at2"/>
<reference evidence="8 9" key="1">
    <citation type="submission" date="2018-07" db="EMBL/GenBank/DDBJ databases">
        <title>Genomic Encyclopedia of Type Strains, Phase III (KMG-III): the genomes of soil and plant-associated and newly described type strains.</title>
        <authorList>
            <person name="Whitman W."/>
        </authorList>
    </citation>
    <scope>NUCLEOTIDE SEQUENCE [LARGE SCALE GENOMIC DNA]</scope>
    <source>
        <strain evidence="8 9">CECT 7287</strain>
    </source>
</reference>
<evidence type="ECO:0000256" key="3">
    <source>
        <dbReference type="ARBA" id="ARBA00022553"/>
    </source>
</evidence>
<organism evidence="8 9">
    <name type="scientific">Cohnella phaseoli</name>
    <dbReference type="NCBI Taxonomy" id="456490"/>
    <lineage>
        <taxon>Bacteria</taxon>
        <taxon>Bacillati</taxon>
        <taxon>Bacillota</taxon>
        <taxon>Bacilli</taxon>
        <taxon>Bacillales</taxon>
        <taxon>Paenibacillaceae</taxon>
        <taxon>Cohnella</taxon>
    </lineage>
</organism>
<name>A0A3D9JMK0_9BACL</name>
<feature type="transmembrane region" description="Helical" evidence="6">
    <location>
        <begin position="291"/>
        <end position="311"/>
    </location>
</feature>
<proteinExistence type="predicted"/>